<dbReference type="SUPFAM" id="SSF54637">
    <property type="entry name" value="Thioesterase/thiol ester dehydrase-isomerase"/>
    <property type="match status" value="1"/>
</dbReference>
<dbReference type="PANTHER" id="PTHR21660">
    <property type="entry name" value="THIOESTERASE SUPERFAMILY MEMBER-RELATED"/>
    <property type="match status" value="1"/>
</dbReference>
<dbReference type="InterPro" id="IPR029069">
    <property type="entry name" value="HotDog_dom_sf"/>
</dbReference>
<dbReference type="Gene3D" id="3.10.129.10">
    <property type="entry name" value="Hotdog Thioesterase"/>
    <property type="match status" value="1"/>
</dbReference>
<dbReference type="Pfam" id="PF03061">
    <property type="entry name" value="4HBT"/>
    <property type="match status" value="1"/>
</dbReference>
<dbReference type="PANTHER" id="PTHR21660:SF1">
    <property type="entry name" value="ACYL-COENZYME A THIOESTERASE 13"/>
    <property type="match status" value="1"/>
</dbReference>
<protein>
    <recommendedName>
        <fullName evidence="3">Thioesterase domain-containing protein</fullName>
    </recommendedName>
</protein>
<comment type="caution">
    <text evidence="4">The sequence shown here is derived from an EMBL/GenBank/DDBJ whole genome shotgun (WGS) entry which is preliminary data.</text>
</comment>
<comment type="similarity">
    <text evidence="1">Belongs to the thioesterase PaaI family.</text>
</comment>
<dbReference type="GO" id="GO:0047617">
    <property type="term" value="F:fatty acyl-CoA hydrolase activity"/>
    <property type="evidence" value="ECO:0007669"/>
    <property type="project" value="InterPro"/>
</dbReference>
<sequence length="99" mass="11085">MRNLYQISMHAGAVCTLIDFCSAAAISGFDTDNQHITVKLQQDYISRVMIDREYIVKVFVQKVGKKLGFAQVLMMDALTQEIVVSASHTVAIVQESYKI</sequence>
<evidence type="ECO:0000259" key="3">
    <source>
        <dbReference type="Pfam" id="PF03061"/>
    </source>
</evidence>
<feature type="domain" description="Thioesterase" evidence="3">
    <location>
        <begin position="9"/>
        <end position="76"/>
    </location>
</feature>
<proteinExistence type="inferred from homology"/>
<dbReference type="AlphaFoldDB" id="A0A8J8NIU6"/>
<accession>A0A8J8NIU6</accession>
<keyword evidence="5" id="KW-1185">Reference proteome</keyword>
<name>A0A8J8NIU6_HALGN</name>
<dbReference type="EMBL" id="RRYP01015837">
    <property type="protein sequence ID" value="TNV75326.1"/>
    <property type="molecule type" value="Genomic_DNA"/>
</dbReference>
<reference evidence="4" key="1">
    <citation type="submission" date="2019-06" db="EMBL/GenBank/DDBJ databases">
        <authorList>
            <person name="Zheng W."/>
        </authorList>
    </citation>
    <scope>NUCLEOTIDE SEQUENCE</scope>
    <source>
        <strain evidence="4">QDHG01</strain>
    </source>
</reference>
<dbReference type="InterPro" id="IPR006683">
    <property type="entry name" value="Thioestr_dom"/>
</dbReference>
<organism evidence="4 5">
    <name type="scientific">Halteria grandinella</name>
    <dbReference type="NCBI Taxonomy" id="5974"/>
    <lineage>
        <taxon>Eukaryota</taxon>
        <taxon>Sar</taxon>
        <taxon>Alveolata</taxon>
        <taxon>Ciliophora</taxon>
        <taxon>Intramacronucleata</taxon>
        <taxon>Spirotrichea</taxon>
        <taxon>Stichotrichia</taxon>
        <taxon>Sporadotrichida</taxon>
        <taxon>Halteriidae</taxon>
        <taxon>Halteria</taxon>
    </lineage>
</organism>
<dbReference type="InterPro" id="IPR039298">
    <property type="entry name" value="ACOT13"/>
</dbReference>
<keyword evidence="2" id="KW-0378">Hydrolase</keyword>
<evidence type="ECO:0000313" key="4">
    <source>
        <dbReference type="EMBL" id="TNV75326.1"/>
    </source>
</evidence>
<evidence type="ECO:0000256" key="2">
    <source>
        <dbReference type="ARBA" id="ARBA00022801"/>
    </source>
</evidence>
<dbReference type="Proteomes" id="UP000785679">
    <property type="component" value="Unassembled WGS sequence"/>
</dbReference>
<evidence type="ECO:0000313" key="5">
    <source>
        <dbReference type="Proteomes" id="UP000785679"/>
    </source>
</evidence>
<evidence type="ECO:0000256" key="1">
    <source>
        <dbReference type="ARBA" id="ARBA00008324"/>
    </source>
</evidence>
<gene>
    <name evidence="4" type="ORF">FGO68_gene7027</name>
</gene>
<dbReference type="OrthoDB" id="46529at2759"/>